<gene>
    <name evidence="2" type="ORF">BIP78_0340</name>
</gene>
<evidence type="ECO:0000256" key="1">
    <source>
        <dbReference type="SAM" id="Phobius"/>
    </source>
</evidence>
<accession>A0A410FSW7</accession>
<proteinExistence type="predicted"/>
<evidence type="ECO:0000313" key="2">
    <source>
        <dbReference type="EMBL" id="QAA76106.1"/>
    </source>
</evidence>
<reference evidence="3" key="1">
    <citation type="submission" date="2018-12" db="EMBL/GenBank/DDBJ databases">
        <title>Complete genome sequence of an uncultured bacterium of the candidate phylum Bipolaricaulota.</title>
        <authorList>
            <person name="Kadnikov V.V."/>
            <person name="Mardanov A.V."/>
            <person name="Beletsky A.V."/>
            <person name="Frank Y.A."/>
            <person name="Karnachuk O.V."/>
            <person name="Ravin N.V."/>
        </authorList>
    </citation>
    <scope>NUCLEOTIDE SEQUENCE [LARGE SCALE GENOMIC DNA]</scope>
</reference>
<sequence>MRLLTRLVAGGGVAAFFFFSWVIMMLWNSIVAGQLGLVGTLSYLQTCGLWFMIILLFAWTGIGVRWQFRRVWHSERRSEDYGRDIERKIKSGFARWVGADKDMDWDELGERIEKKIKSRIKDWLAEEG</sequence>
<keyword evidence="1" id="KW-0472">Membrane</keyword>
<feature type="transmembrane region" description="Helical" evidence="1">
    <location>
        <begin position="7"/>
        <end position="28"/>
    </location>
</feature>
<name>A0A410FSW7_BIPS1</name>
<dbReference type="KEGG" id="bih:BIP78_0340"/>
<protein>
    <submittedName>
        <fullName evidence="2">Uncharacterized protein</fullName>
    </submittedName>
</protein>
<keyword evidence="1" id="KW-0812">Transmembrane</keyword>
<dbReference type="EMBL" id="CP034928">
    <property type="protein sequence ID" value="QAA76106.1"/>
    <property type="molecule type" value="Genomic_DNA"/>
</dbReference>
<organism evidence="2 3">
    <name type="scientific">Bipolaricaulis sibiricus</name>
    <dbReference type="NCBI Taxonomy" id="2501609"/>
    <lineage>
        <taxon>Bacteria</taxon>
        <taxon>Candidatus Bipolaricaulota</taxon>
        <taxon>Candidatus Bipolaricaulia</taxon>
        <taxon>Candidatus Bipolaricaulales</taxon>
        <taxon>Candidatus Bipolaricaulaceae</taxon>
        <taxon>Candidatus Bipolaricaulis</taxon>
    </lineage>
</organism>
<evidence type="ECO:0000313" key="3">
    <source>
        <dbReference type="Proteomes" id="UP000287233"/>
    </source>
</evidence>
<feature type="transmembrane region" description="Helical" evidence="1">
    <location>
        <begin position="48"/>
        <end position="68"/>
    </location>
</feature>
<keyword evidence="1" id="KW-1133">Transmembrane helix</keyword>
<dbReference type="Proteomes" id="UP000287233">
    <property type="component" value="Chromosome"/>
</dbReference>
<dbReference type="AlphaFoldDB" id="A0A410FSW7"/>